<dbReference type="InterPro" id="IPR002401">
    <property type="entry name" value="Cyt_P450_E_grp-I"/>
</dbReference>
<evidence type="ECO:0000313" key="5">
    <source>
        <dbReference type="EMBL" id="OLQ00735.1"/>
    </source>
</evidence>
<comment type="caution">
    <text evidence="5">The sequence shown here is derived from an EMBL/GenBank/DDBJ whole genome shotgun (WGS) entry which is preliminary data.</text>
</comment>
<dbReference type="Pfam" id="PF00067">
    <property type="entry name" value="p450"/>
    <property type="match status" value="1"/>
</dbReference>
<keyword evidence="3 4" id="KW-0479">Metal-binding</keyword>
<reference evidence="5 6" key="1">
    <citation type="submission" date="2016-02" db="EMBL/GenBank/DDBJ databases">
        <title>Genome analysis of coral dinoflagellate symbionts highlights evolutionary adaptations to a symbiotic lifestyle.</title>
        <authorList>
            <person name="Aranda M."/>
            <person name="Li Y."/>
            <person name="Liew Y.J."/>
            <person name="Baumgarten S."/>
            <person name="Simakov O."/>
            <person name="Wilson M."/>
            <person name="Piel J."/>
            <person name="Ashoor H."/>
            <person name="Bougouffa S."/>
            <person name="Bajic V.B."/>
            <person name="Ryu T."/>
            <person name="Ravasi T."/>
            <person name="Bayer T."/>
            <person name="Micklem G."/>
            <person name="Kim H."/>
            <person name="Bhak J."/>
            <person name="Lajeunesse T.C."/>
            <person name="Voolstra C.R."/>
        </authorList>
    </citation>
    <scope>NUCLEOTIDE SEQUENCE [LARGE SCALE GENOMIC DNA]</scope>
    <source>
        <strain evidence="5 6">CCMP2467</strain>
    </source>
</reference>
<gene>
    <name evidence="5" type="primary">CYP27A1</name>
    <name evidence="5" type="ORF">AK812_SmicGene16592</name>
</gene>
<dbReference type="EMBL" id="LSRX01000318">
    <property type="protein sequence ID" value="OLQ00735.1"/>
    <property type="molecule type" value="Genomic_DNA"/>
</dbReference>
<dbReference type="PANTHER" id="PTHR24305">
    <property type="entry name" value="CYTOCHROME P450"/>
    <property type="match status" value="1"/>
</dbReference>
<dbReference type="SUPFAM" id="SSF48264">
    <property type="entry name" value="Cytochrome P450"/>
    <property type="match status" value="1"/>
</dbReference>
<keyword evidence="3 4" id="KW-0408">Iron</keyword>
<dbReference type="InterPro" id="IPR001128">
    <property type="entry name" value="Cyt_P450"/>
</dbReference>
<feature type="binding site" description="axial binding residue" evidence="3">
    <location>
        <position position="408"/>
    </location>
    <ligand>
        <name>heme</name>
        <dbReference type="ChEBI" id="CHEBI:30413"/>
    </ligand>
    <ligandPart>
        <name>Fe</name>
        <dbReference type="ChEBI" id="CHEBI:18248"/>
    </ligandPart>
</feature>
<name>A0A1Q9DZY1_SYMMI</name>
<sequence length="460" mass="51613">MVLRWCLQPKIERFRVVPGVWLLGVLPQLGPGGKDTAKKLDEFSEIHGDEGVFEMNLAGSRLVVCCSWEAISSVLALRPFKVTKPGSLASAAHGVIEGVFFSEGDRWKRERRIMAPAFNAKNVGSYAPAISEITEKFLAALDADCKSKGETNFSELLPMYTADVLCKTAFGQSLRMLETRDSSLVKDVHALMDSLMTRMASPIPYWKIPFLGRLDGGERATKDVGKSMVALMEKQAGQVETLVEKLRKMDDKFSHEELVGNLEVLFAAGTDTTSQALSWAFYHLARLPELQQELAEEVKSLGSVLTLEQLDSLKLVSAMWLETLRVNGPAPFDFFMNQEPIKLAGRTVPPHTELWVNYRYVLKNSPEVKAKLGDDLQEFRPQRWLGPEGIIKHPPFDSLFFGHGARICLGRQLADYEGKLVLAKVLQNFVLEEWTKPPMEEFTTFVVIPATDVVIRLRRR</sequence>
<comment type="cofactor">
    <cofactor evidence="1 3">
        <name>heme</name>
        <dbReference type="ChEBI" id="CHEBI:30413"/>
    </cofactor>
</comment>
<dbReference type="Proteomes" id="UP000186817">
    <property type="component" value="Unassembled WGS sequence"/>
</dbReference>
<dbReference type="PANTHER" id="PTHR24305:SF166">
    <property type="entry name" value="CYTOCHROME P450 12A4, MITOCHONDRIAL-RELATED"/>
    <property type="match status" value="1"/>
</dbReference>
<dbReference type="InterPro" id="IPR017972">
    <property type="entry name" value="Cyt_P450_CS"/>
</dbReference>
<keyword evidence="6" id="KW-1185">Reference proteome</keyword>
<accession>A0A1Q9DZY1</accession>
<evidence type="ECO:0000313" key="6">
    <source>
        <dbReference type="Proteomes" id="UP000186817"/>
    </source>
</evidence>
<organism evidence="5 6">
    <name type="scientific">Symbiodinium microadriaticum</name>
    <name type="common">Dinoflagellate</name>
    <name type="synonym">Zooxanthella microadriatica</name>
    <dbReference type="NCBI Taxonomy" id="2951"/>
    <lineage>
        <taxon>Eukaryota</taxon>
        <taxon>Sar</taxon>
        <taxon>Alveolata</taxon>
        <taxon>Dinophyceae</taxon>
        <taxon>Suessiales</taxon>
        <taxon>Symbiodiniaceae</taxon>
        <taxon>Symbiodinium</taxon>
    </lineage>
</organism>
<dbReference type="GO" id="GO:0016705">
    <property type="term" value="F:oxidoreductase activity, acting on paired donors, with incorporation or reduction of molecular oxygen"/>
    <property type="evidence" value="ECO:0007669"/>
    <property type="project" value="InterPro"/>
</dbReference>
<dbReference type="PRINTS" id="PR00385">
    <property type="entry name" value="P450"/>
</dbReference>
<dbReference type="Gene3D" id="1.10.630.10">
    <property type="entry name" value="Cytochrome P450"/>
    <property type="match status" value="1"/>
</dbReference>
<dbReference type="PROSITE" id="PS00086">
    <property type="entry name" value="CYTOCHROME_P450"/>
    <property type="match status" value="1"/>
</dbReference>
<dbReference type="InterPro" id="IPR050121">
    <property type="entry name" value="Cytochrome_P450_monoxygenase"/>
</dbReference>
<evidence type="ECO:0000256" key="2">
    <source>
        <dbReference type="ARBA" id="ARBA00010617"/>
    </source>
</evidence>
<evidence type="ECO:0000256" key="4">
    <source>
        <dbReference type="RuleBase" id="RU000461"/>
    </source>
</evidence>
<proteinExistence type="inferred from homology"/>
<dbReference type="GO" id="GO:0020037">
    <property type="term" value="F:heme binding"/>
    <property type="evidence" value="ECO:0007669"/>
    <property type="project" value="InterPro"/>
</dbReference>
<evidence type="ECO:0000256" key="3">
    <source>
        <dbReference type="PIRSR" id="PIRSR602401-1"/>
    </source>
</evidence>
<dbReference type="PRINTS" id="PR00463">
    <property type="entry name" value="EP450I"/>
</dbReference>
<dbReference type="AlphaFoldDB" id="A0A1Q9DZY1"/>
<keyword evidence="4" id="KW-0503">Monooxygenase</keyword>
<protein>
    <submittedName>
        <fullName evidence="5">Sterol 26-hydroxylase, mitochondrial</fullName>
    </submittedName>
</protein>
<dbReference type="OMA" id="MVFDEVC"/>
<dbReference type="InterPro" id="IPR036396">
    <property type="entry name" value="Cyt_P450_sf"/>
</dbReference>
<evidence type="ECO:0000256" key="1">
    <source>
        <dbReference type="ARBA" id="ARBA00001971"/>
    </source>
</evidence>
<keyword evidence="4" id="KW-0560">Oxidoreductase</keyword>
<dbReference type="GO" id="GO:0004497">
    <property type="term" value="F:monooxygenase activity"/>
    <property type="evidence" value="ECO:0007669"/>
    <property type="project" value="UniProtKB-KW"/>
</dbReference>
<dbReference type="OrthoDB" id="1470350at2759"/>
<dbReference type="GO" id="GO:0005506">
    <property type="term" value="F:iron ion binding"/>
    <property type="evidence" value="ECO:0007669"/>
    <property type="project" value="InterPro"/>
</dbReference>
<comment type="similarity">
    <text evidence="2 4">Belongs to the cytochrome P450 family.</text>
</comment>
<keyword evidence="3 4" id="KW-0349">Heme</keyword>